<name>A0A915JVN5_ROMCU</name>
<reference evidence="3" key="1">
    <citation type="submission" date="2022-11" db="UniProtKB">
        <authorList>
            <consortium name="WormBaseParasite"/>
        </authorList>
    </citation>
    <scope>IDENTIFICATION</scope>
</reference>
<protein>
    <submittedName>
        <fullName evidence="3">Uncharacterized protein</fullName>
    </submittedName>
</protein>
<feature type="region of interest" description="Disordered" evidence="1">
    <location>
        <begin position="1"/>
        <end position="27"/>
    </location>
</feature>
<sequence>MASNPAGTSCLVFSNKPPIEKQTSDEDDDDLFELGGHLPKTKFDFLPKTEKLPTMTKNQLLYNMRNEYIETMKKCLDLETTEDNIMLHES</sequence>
<evidence type="ECO:0000313" key="3">
    <source>
        <dbReference type="WBParaSite" id="nRc.2.0.1.t30143-RA"/>
    </source>
</evidence>
<keyword evidence="2" id="KW-1185">Reference proteome</keyword>
<dbReference type="AlphaFoldDB" id="A0A915JVN5"/>
<dbReference type="WBParaSite" id="nRc.2.0.1.t30143-RA">
    <property type="protein sequence ID" value="nRc.2.0.1.t30143-RA"/>
    <property type="gene ID" value="nRc.2.0.1.g30143"/>
</dbReference>
<proteinExistence type="predicted"/>
<accession>A0A915JVN5</accession>
<organism evidence="2 3">
    <name type="scientific">Romanomermis culicivorax</name>
    <name type="common">Nematode worm</name>
    <dbReference type="NCBI Taxonomy" id="13658"/>
    <lineage>
        <taxon>Eukaryota</taxon>
        <taxon>Metazoa</taxon>
        <taxon>Ecdysozoa</taxon>
        <taxon>Nematoda</taxon>
        <taxon>Enoplea</taxon>
        <taxon>Dorylaimia</taxon>
        <taxon>Mermithida</taxon>
        <taxon>Mermithoidea</taxon>
        <taxon>Mermithidae</taxon>
        <taxon>Romanomermis</taxon>
    </lineage>
</organism>
<evidence type="ECO:0000256" key="1">
    <source>
        <dbReference type="SAM" id="MobiDB-lite"/>
    </source>
</evidence>
<dbReference type="Proteomes" id="UP000887565">
    <property type="component" value="Unplaced"/>
</dbReference>
<evidence type="ECO:0000313" key="2">
    <source>
        <dbReference type="Proteomes" id="UP000887565"/>
    </source>
</evidence>